<keyword evidence="3" id="KW-1185">Reference proteome</keyword>
<evidence type="ECO:0000259" key="1">
    <source>
        <dbReference type="PROSITE" id="PS50186"/>
    </source>
</evidence>
<proteinExistence type="predicted"/>
<dbReference type="STRING" id="32264.T1KBF7"/>
<reference evidence="2" key="2">
    <citation type="submission" date="2015-06" db="UniProtKB">
        <authorList>
            <consortium name="EnsemblMetazoa"/>
        </authorList>
    </citation>
    <scope>IDENTIFICATION</scope>
</reference>
<dbReference type="eggNOG" id="ENOG502QR00">
    <property type="taxonomic scope" value="Eukaryota"/>
</dbReference>
<dbReference type="InterPro" id="IPR000591">
    <property type="entry name" value="DEP_dom"/>
</dbReference>
<feature type="domain" description="DEP" evidence="1">
    <location>
        <begin position="49"/>
        <end position="135"/>
    </location>
</feature>
<dbReference type="Pfam" id="PF00610">
    <property type="entry name" value="DEP"/>
    <property type="match status" value="1"/>
</dbReference>
<sequence length="597" mass="68751">MLSLQRLFIDQSATSISLKTCQNKLSNGIEMTDGPFKATKLWNQIIYDFSTGISLKRHRRHLKAYENCFVACKAVDWLYDYLAVHKKSENKEISRQQAIQLLDKFLTYDIIEKVACKNTSCAKFKDNKDLYRLKNENIPYPHLENSRDNDEDVPYREEKVLEKQWSQSTTQSIDNSARLTPTKKISSSFDANSAQIWKNVILQHLNMMQPLVNSLLDARDINSSYAATNVTNLNKNGVVLIEDKSKDIPHWVMSAMKCLANWPNNSGNSLPRYPGFERDVFNLIREYFVNLDSPMIPSNFYPLIVSVVKETDLKNISQKNSQLYAKIGLKDREFTYDTNTSTPLASKISEIRRNGAQMKVKKDDPVFETVFLTQSPMTRILSHDALTSIFSSIASSDGSLDGSSSPQSIDAFNSYRRPIEASNLQHLATLPRNLRKQRLEGLKKFKLEKEQNKSSLCLMNFGCILQSPCEEGEYMMDKSVTNLRNFYFSKGEERVVNILNLVLLLIPPENRRHLHLLLRLLSRILKNSELKFHCNHSVSMEYYIIETFTRCIIHSGNEKTYNERAAQLLVSVMLKNTEKIFNIPSYVKYKVNSIINY</sequence>
<dbReference type="SUPFAM" id="SSF48350">
    <property type="entry name" value="GTPase activation domain, GAP"/>
    <property type="match status" value="1"/>
</dbReference>
<dbReference type="InterPro" id="IPR036388">
    <property type="entry name" value="WH-like_DNA-bd_sf"/>
</dbReference>
<dbReference type="Gene3D" id="1.10.10.10">
    <property type="entry name" value="Winged helix-like DNA-binding domain superfamily/Winged helix DNA-binding domain"/>
    <property type="match status" value="1"/>
</dbReference>
<dbReference type="InterPro" id="IPR036390">
    <property type="entry name" value="WH_DNA-bd_sf"/>
</dbReference>
<dbReference type="AlphaFoldDB" id="T1KBF7"/>
<dbReference type="EnsemblMetazoa" id="tetur08g03930.1">
    <property type="protein sequence ID" value="tetur08g03930.1"/>
    <property type="gene ID" value="tetur08g03930"/>
</dbReference>
<dbReference type="SMART" id="SM00049">
    <property type="entry name" value="DEP"/>
    <property type="match status" value="1"/>
</dbReference>
<protein>
    <recommendedName>
        <fullName evidence="1">DEP domain-containing protein</fullName>
    </recommendedName>
</protein>
<reference evidence="3" key="1">
    <citation type="submission" date="2011-08" db="EMBL/GenBank/DDBJ databases">
        <authorList>
            <person name="Rombauts S."/>
        </authorList>
    </citation>
    <scope>NUCLEOTIDE SEQUENCE</scope>
    <source>
        <strain evidence="3">London</strain>
    </source>
</reference>
<dbReference type="PANTHER" id="PTHR16206:SF4">
    <property type="entry name" value="PROTEIN LET-99"/>
    <property type="match status" value="1"/>
</dbReference>
<dbReference type="GeneID" id="107362592"/>
<accession>T1KBF7</accession>
<evidence type="ECO:0000313" key="3">
    <source>
        <dbReference type="Proteomes" id="UP000015104"/>
    </source>
</evidence>
<dbReference type="GO" id="GO:0035556">
    <property type="term" value="P:intracellular signal transduction"/>
    <property type="evidence" value="ECO:0007669"/>
    <property type="project" value="InterPro"/>
</dbReference>
<dbReference type="Gene3D" id="1.10.555.10">
    <property type="entry name" value="Rho GTPase activation protein"/>
    <property type="match status" value="1"/>
</dbReference>
<name>T1KBF7_TETUR</name>
<organism evidence="2 3">
    <name type="scientific">Tetranychus urticae</name>
    <name type="common">Two-spotted spider mite</name>
    <dbReference type="NCBI Taxonomy" id="32264"/>
    <lineage>
        <taxon>Eukaryota</taxon>
        <taxon>Metazoa</taxon>
        <taxon>Ecdysozoa</taxon>
        <taxon>Arthropoda</taxon>
        <taxon>Chelicerata</taxon>
        <taxon>Arachnida</taxon>
        <taxon>Acari</taxon>
        <taxon>Acariformes</taxon>
        <taxon>Trombidiformes</taxon>
        <taxon>Prostigmata</taxon>
        <taxon>Eleutherengona</taxon>
        <taxon>Raphignathae</taxon>
        <taxon>Tetranychoidea</taxon>
        <taxon>Tetranychidae</taxon>
        <taxon>Tetranychus</taxon>
    </lineage>
</organism>
<dbReference type="PROSITE" id="PS50186">
    <property type="entry name" value="DEP"/>
    <property type="match status" value="1"/>
</dbReference>
<dbReference type="InterPro" id="IPR008936">
    <property type="entry name" value="Rho_GTPase_activation_prot"/>
</dbReference>
<evidence type="ECO:0000313" key="2">
    <source>
        <dbReference type="EnsemblMetazoa" id="tetur08g03930.1"/>
    </source>
</evidence>
<dbReference type="Proteomes" id="UP000015104">
    <property type="component" value="Unassembled WGS sequence"/>
</dbReference>
<dbReference type="RefSeq" id="XP_025016713.1">
    <property type="nucleotide sequence ID" value="XM_025160945.1"/>
</dbReference>
<dbReference type="EMBL" id="CAEY01001948">
    <property type="status" value="NOT_ANNOTATED_CDS"/>
    <property type="molecule type" value="Genomic_DNA"/>
</dbReference>
<dbReference type="PANTHER" id="PTHR16206">
    <property type="entry name" value="DEP DOMAIN-CONTAINING"/>
    <property type="match status" value="1"/>
</dbReference>
<dbReference type="HOGENOM" id="CLU_457356_0_0_1"/>
<dbReference type="SUPFAM" id="SSF46785">
    <property type="entry name" value="Winged helix' DNA-binding domain"/>
    <property type="match status" value="1"/>
</dbReference>